<keyword evidence="5" id="KW-0805">Transcription regulation</keyword>
<keyword evidence="5" id="KW-0804">Transcription</keyword>
<organism evidence="9 10">
    <name type="scientific">Trapa natans</name>
    <name type="common">Water chestnut</name>
    <dbReference type="NCBI Taxonomy" id="22666"/>
    <lineage>
        <taxon>Eukaryota</taxon>
        <taxon>Viridiplantae</taxon>
        <taxon>Streptophyta</taxon>
        <taxon>Embryophyta</taxon>
        <taxon>Tracheophyta</taxon>
        <taxon>Spermatophyta</taxon>
        <taxon>Magnoliopsida</taxon>
        <taxon>eudicotyledons</taxon>
        <taxon>Gunneridae</taxon>
        <taxon>Pentapetalae</taxon>
        <taxon>rosids</taxon>
        <taxon>malvids</taxon>
        <taxon>Myrtales</taxon>
        <taxon>Lythraceae</taxon>
        <taxon>Trapa</taxon>
    </lineage>
</organism>
<dbReference type="GO" id="GO:0005634">
    <property type="term" value="C:nucleus"/>
    <property type="evidence" value="ECO:0007669"/>
    <property type="project" value="UniProtKB-SubCell"/>
</dbReference>
<dbReference type="GO" id="GO:0005524">
    <property type="term" value="F:ATP binding"/>
    <property type="evidence" value="ECO:0007669"/>
    <property type="project" value="UniProtKB-UniRule"/>
</dbReference>
<dbReference type="PROSITE" id="PS51666">
    <property type="entry name" value="QLQ"/>
    <property type="match status" value="1"/>
</dbReference>
<keyword evidence="5" id="KW-0010">Activator</keyword>
<evidence type="ECO:0000256" key="2">
    <source>
        <dbReference type="ARBA" id="ARBA00008122"/>
    </source>
</evidence>
<feature type="region of interest" description="Disordered" evidence="6">
    <location>
        <begin position="357"/>
        <end position="419"/>
    </location>
</feature>
<dbReference type="AlphaFoldDB" id="A0AAN7MFR2"/>
<dbReference type="PROSITE" id="PS51667">
    <property type="entry name" value="WRC"/>
    <property type="match status" value="2"/>
</dbReference>
<evidence type="ECO:0000256" key="6">
    <source>
        <dbReference type="SAM" id="MobiDB-lite"/>
    </source>
</evidence>
<feature type="domain" description="WRC" evidence="8">
    <location>
        <begin position="139"/>
        <end position="183"/>
    </location>
</feature>
<dbReference type="Pfam" id="PF08879">
    <property type="entry name" value="WRC"/>
    <property type="match status" value="2"/>
</dbReference>
<name>A0AAN7MFR2_TRANT</name>
<evidence type="ECO:0000256" key="3">
    <source>
        <dbReference type="ARBA" id="ARBA00023242"/>
    </source>
</evidence>
<proteinExistence type="inferred from homology"/>
<comment type="caution">
    <text evidence="4">Lacks conserved residue(s) required for the propagation of feature annotation.</text>
</comment>
<accession>A0AAN7MFR2</accession>
<evidence type="ECO:0000259" key="7">
    <source>
        <dbReference type="PROSITE" id="PS51666"/>
    </source>
</evidence>
<dbReference type="InterPro" id="IPR014977">
    <property type="entry name" value="WRC_dom"/>
</dbReference>
<dbReference type="GO" id="GO:0099402">
    <property type="term" value="P:plant organ development"/>
    <property type="evidence" value="ECO:0007669"/>
    <property type="project" value="UniProtKB-ARBA"/>
</dbReference>
<evidence type="ECO:0000313" key="9">
    <source>
        <dbReference type="EMBL" id="KAK4804699.1"/>
    </source>
</evidence>
<protein>
    <recommendedName>
        <fullName evidence="5">Growth-regulating factor</fullName>
    </recommendedName>
</protein>
<keyword evidence="10" id="KW-1185">Reference proteome</keyword>
<evidence type="ECO:0000256" key="4">
    <source>
        <dbReference type="PROSITE-ProRule" id="PRU01002"/>
    </source>
</evidence>
<comment type="caution">
    <text evidence="9">The sequence shown here is derived from an EMBL/GenBank/DDBJ whole genome shotgun (WGS) entry which is preliminary data.</text>
</comment>
<dbReference type="SMART" id="SM00951">
    <property type="entry name" value="QLQ"/>
    <property type="match status" value="1"/>
</dbReference>
<keyword evidence="3 5" id="KW-0539">Nucleus</keyword>
<feature type="domain" description="WRC" evidence="8">
    <location>
        <begin position="311"/>
        <end position="357"/>
    </location>
</feature>
<comment type="subcellular location">
    <subcellularLocation>
        <location evidence="1 5">Nucleus</location>
    </subcellularLocation>
</comment>
<evidence type="ECO:0000256" key="1">
    <source>
        <dbReference type="ARBA" id="ARBA00004123"/>
    </source>
</evidence>
<evidence type="ECO:0000259" key="8">
    <source>
        <dbReference type="PROSITE" id="PS51667"/>
    </source>
</evidence>
<evidence type="ECO:0000313" key="10">
    <source>
        <dbReference type="Proteomes" id="UP001346149"/>
    </source>
</evidence>
<dbReference type="Pfam" id="PF08880">
    <property type="entry name" value="QLQ"/>
    <property type="match status" value="1"/>
</dbReference>
<feature type="compositionally biased region" description="Polar residues" evidence="6">
    <location>
        <begin position="357"/>
        <end position="390"/>
    </location>
</feature>
<dbReference type="EMBL" id="JAXQNO010000001">
    <property type="protein sequence ID" value="KAK4804699.1"/>
    <property type="molecule type" value="Genomic_DNA"/>
</dbReference>
<dbReference type="GO" id="GO:0006351">
    <property type="term" value="P:DNA-templated transcription"/>
    <property type="evidence" value="ECO:0007669"/>
    <property type="project" value="UniProtKB-UniRule"/>
</dbReference>
<comment type="similarity">
    <text evidence="2 5">Belongs to the GRF family.</text>
</comment>
<dbReference type="Proteomes" id="UP001346149">
    <property type="component" value="Unassembled WGS sequence"/>
</dbReference>
<dbReference type="InterPro" id="IPR031137">
    <property type="entry name" value="GRF"/>
</dbReference>
<sequence>MEAQAIRMLAPSVLVPAEANGGWTGGTGLWAVMVGAEDAAGDSKPSLSLCLGIGGTDNEFEREKPVELTRAQISELYHQSLVHNYLAARLPVPPHLLLPLRKSELTSSHPTHVGVPQLKHQSTSIGFRQEALDYINIMIPDQERCRRTDGKKWRCSKKVVPHQKYCESHVNRGQQRWRRPLQIARIASPTEDDLRHSKADITLGLGLNTGLSSEVNSANRSSLNVKGGYGASMAIVSSSSSSGTSLSSHGIYQGRGYADYQHNLPKNGLGRNNDVIRRNVFPRLGYSPKSILQAIGQAGRSWPKSKQVEQVPKPWRCRRTDGKKWRCSREVLPAQKYCERHIHRGSKRHSQARLFGSSVNNVGPLTTSPTAQISSPADQNTSFSTSTPAASQRVENRGITNSCSESDTTLSDTTIAAYQ</sequence>
<dbReference type="GO" id="GO:0006355">
    <property type="term" value="P:regulation of DNA-templated transcription"/>
    <property type="evidence" value="ECO:0007669"/>
    <property type="project" value="InterPro"/>
</dbReference>
<evidence type="ECO:0000256" key="5">
    <source>
        <dbReference type="RuleBase" id="RU367127"/>
    </source>
</evidence>
<comment type="function">
    <text evidence="5">Transcription activator.</text>
</comment>
<reference evidence="9 10" key="1">
    <citation type="journal article" date="2023" name="Hortic Res">
        <title>Pangenome of water caltrop reveals structural variations and asymmetric subgenome divergence after allopolyploidization.</title>
        <authorList>
            <person name="Zhang X."/>
            <person name="Chen Y."/>
            <person name="Wang L."/>
            <person name="Yuan Y."/>
            <person name="Fang M."/>
            <person name="Shi L."/>
            <person name="Lu R."/>
            <person name="Comes H.P."/>
            <person name="Ma Y."/>
            <person name="Chen Y."/>
            <person name="Huang G."/>
            <person name="Zhou Y."/>
            <person name="Zheng Z."/>
            <person name="Qiu Y."/>
        </authorList>
    </citation>
    <scope>NUCLEOTIDE SEQUENCE [LARGE SCALE GENOMIC DNA]</scope>
    <source>
        <strain evidence="9">F231</strain>
    </source>
</reference>
<comment type="domain">
    <text evidence="5">The QLQ domain and WRC domain may be involved in protein-protein interaction and DNA-binding, respectively.</text>
</comment>
<feature type="domain" description="QLQ" evidence="7">
    <location>
        <begin position="67"/>
        <end position="102"/>
    </location>
</feature>
<gene>
    <name evidence="9" type="ORF">SAY86_004516</name>
</gene>
<dbReference type="PANTHER" id="PTHR31602:SF81">
    <property type="entry name" value="GROWTH-REGULATING FACTOR 9"/>
    <property type="match status" value="1"/>
</dbReference>
<dbReference type="PANTHER" id="PTHR31602">
    <property type="entry name" value="GROWTH-REGULATING FACTOR 5"/>
    <property type="match status" value="1"/>
</dbReference>
<feature type="compositionally biased region" description="Polar residues" evidence="6">
    <location>
        <begin position="398"/>
        <end position="419"/>
    </location>
</feature>
<dbReference type="InterPro" id="IPR014978">
    <property type="entry name" value="Gln-Leu-Gln_QLQ"/>
</dbReference>